<dbReference type="SUPFAM" id="SSF55874">
    <property type="entry name" value="ATPase domain of HSP90 chaperone/DNA topoisomerase II/histidine kinase"/>
    <property type="match status" value="1"/>
</dbReference>
<feature type="domain" description="Histidine kinase/HSP90-like ATPase" evidence="3">
    <location>
        <begin position="123"/>
        <end position="204"/>
    </location>
</feature>
<keyword evidence="4" id="KW-0067">ATP-binding</keyword>
<comment type="caution">
    <text evidence="4">The sequence shown here is derived from an EMBL/GenBank/DDBJ whole genome shotgun (WGS) entry which is preliminary data.</text>
</comment>
<evidence type="ECO:0000259" key="3">
    <source>
        <dbReference type="Pfam" id="PF13581"/>
    </source>
</evidence>
<dbReference type="PANTHER" id="PTHR35526:SF3">
    <property type="entry name" value="ANTI-SIGMA-F FACTOR RSBW"/>
    <property type="match status" value="1"/>
</dbReference>
<organism evidence="4 5">
    <name type="scientific">Nocardiopsis suaedae</name>
    <dbReference type="NCBI Taxonomy" id="3018444"/>
    <lineage>
        <taxon>Bacteria</taxon>
        <taxon>Bacillati</taxon>
        <taxon>Actinomycetota</taxon>
        <taxon>Actinomycetes</taxon>
        <taxon>Streptosporangiales</taxon>
        <taxon>Nocardiopsidaceae</taxon>
        <taxon>Nocardiopsis</taxon>
    </lineage>
</organism>
<keyword evidence="1" id="KW-0723">Serine/threonine-protein kinase</keyword>
<dbReference type="Pfam" id="PF13581">
    <property type="entry name" value="HATPase_c_2"/>
    <property type="match status" value="1"/>
</dbReference>
<evidence type="ECO:0000256" key="2">
    <source>
        <dbReference type="SAM" id="MobiDB-lite"/>
    </source>
</evidence>
<dbReference type="Proteomes" id="UP001165685">
    <property type="component" value="Unassembled WGS sequence"/>
</dbReference>
<keyword evidence="1" id="KW-0808">Transferase</keyword>
<keyword evidence="5" id="KW-1185">Reference proteome</keyword>
<gene>
    <name evidence="4" type="ORF">O4U47_03545</name>
</gene>
<protein>
    <submittedName>
        <fullName evidence="4">ATP-binding protein</fullName>
    </submittedName>
</protein>
<dbReference type="CDD" id="cd16936">
    <property type="entry name" value="HATPase_RsbW-like"/>
    <property type="match status" value="1"/>
</dbReference>
<dbReference type="InterPro" id="IPR050267">
    <property type="entry name" value="Anti-sigma-factor_SerPK"/>
</dbReference>
<accession>A0ABT4TFU2</accession>
<evidence type="ECO:0000313" key="5">
    <source>
        <dbReference type="Proteomes" id="UP001165685"/>
    </source>
</evidence>
<sequence length="221" mass="22999">MRKMHVHMGRARSDSAAGSRCLRPGPAMELGTRQDCEGIAVSGPSREGAVPGGGTETAPAGGVGAASWWPGALRSGEPPASIAVEAARGRADVAFDLPAAPGAPGAAREIGARVLGVWGMGGFVGDAELVLSELVTNAVRHGTPEEVASYGYGNVIRVRFLRRDRQAVCAVQDPSALVPAPREPDLLLETGRGLHLVGCFSREWGVVSVPPRGKYVWALFD</sequence>
<dbReference type="EMBL" id="JAQFWP010000004">
    <property type="protein sequence ID" value="MDA2803572.1"/>
    <property type="molecule type" value="Genomic_DNA"/>
</dbReference>
<dbReference type="RefSeq" id="WP_270676064.1">
    <property type="nucleotide sequence ID" value="NZ_JAQFWP010000004.1"/>
</dbReference>
<keyword evidence="4" id="KW-0547">Nucleotide-binding</keyword>
<dbReference type="PANTHER" id="PTHR35526">
    <property type="entry name" value="ANTI-SIGMA-F FACTOR RSBW-RELATED"/>
    <property type="match status" value="1"/>
</dbReference>
<name>A0ABT4TFU2_9ACTN</name>
<reference evidence="4" key="1">
    <citation type="submission" date="2023-01" db="EMBL/GenBank/DDBJ databases">
        <title>Draft genome sequence of Nocardiopsis sp. LSu2-4 isolated from halophytes.</title>
        <authorList>
            <person name="Duangmal K."/>
            <person name="Chantavorakit T."/>
        </authorList>
    </citation>
    <scope>NUCLEOTIDE SEQUENCE</scope>
    <source>
        <strain evidence="4">LSu2-4</strain>
    </source>
</reference>
<dbReference type="Gene3D" id="3.30.565.10">
    <property type="entry name" value="Histidine kinase-like ATPase, C-terminal domain"/>
    <property type="match status" value="1"/>
</dbReference>
<feature type="compositionally biased region" description="Basic residues" evidence="2">
    <location>
        <begin position="1"/>
        <end position="10"/>
    </location>
</feature>
<dbReference type="GO" id="GO:0005524">
    <property type="term" value="F:ATP binding"/>
    <property type="evidence" value="ECO:0007669"/>
    <property type="project" value="UniProtKB-KW"/>
</dbReference>
<evidence type="ECO:0000256" key="1">
    <source>
        <dbReference type="ARBA" id="ARBA00022527"/>
    </source>
</evidence>
<evidence type="ECO:0000313" key="4">
    <source>
        <dbReference type="EMBL" id="MDA2803572.1"/>
    </source>
</evidence>
<dbReference type="InterPro" id="IPR003594">
    <property type="entry name" value="HATPase_dom"/>
</dbReference>
<keyword evidence="1" id="KW-0418">Kinase</keyword>
<dbReference type="InterPro" id="IPR036890">
    <property type="entry name" value="HATPase_C_sf"/>
</dbReference>
<feature type="region of interest" description="Disordered" evidence="2">
    <location>
        <begin position="1"/>
        <end position="60"/>
    </location>
</feature>
<proteinExistence type="predicted"/>